<dbReference type="Pfam" id="PF05973">
    <property type="entry name" value="Gp49"/>
    <property type="match status" value="1"/>
</dbReference>
<name>A0A940XKH9_9ACTN</name>
<comment type="caution">
    <text evidence="1">The sequence shown here is derived from an EMBL/GenBank/DDBJ whole genome shotgun (WGS) entry which is preliminary data.</text>
</comment>
<dbReference type="InterPro" id="IPR009241">
    <property type="entry name" value="HigB-like"/>
</dbReference>
<organism evidence="1 2">
    <name type="scientific">Streptomyces tagetis</name>
    <dbReference type="NCBI Taxonomy" id="2820809"/>
    <lineage>
        <taxon>Bacteria</taxon>
        <taxon>Bacillati</taxon>
        <taxon>Actinomycetota</taxon>
        <taxon>Actinomycetes</taxon>
        <taxon>Kitasatosporales</taxon>
        <taxon>Streptomycetaceae</taxon>
        <taxon>Streptomyces</taxon>
    </lineage>
</organism>
<accession>A0A940XKH9</accession>
<dbReference type="AlphaFoldDB" id="A0A940XKH9"/>
<gene>
    <name evidence="1" type="ORF">J5Y05_03030</name>
</gene>
<dbReference type="Proteomes" id="UP000677875">
    <property type="component" value="Unassembled WGS sequence"/>
</dbReference>
<protein>
    <submittedName>
        <fullName evidence="1">Type II toxin-antitoxin system RelE/ParE family toxin</fullName>
    </submittedName>
</protein>
<reference evidence="1" key="1">
    <citation type="submission" date="2021-04" db="EMBL/GenBank/DDBJ databases">
        <title>Genome seq and assembly of Streptomyces sp. RG38.</title>
        <authorList>
            <person name="Chhetri G."/>
        </authorList>
    </citation>
    <scope>NUCLEOTIDE SEQUENCE</scope>
    <source>
        <strain evidence="1">RG38</strain>
    </source>
</reference>
<sequence>MSEATYNVAWVDGLLTIELEPEMRDWLDALPARHFLKIDEYVGLLAEHAGVLGEPYARYLGDGVRELRPTLNGAAIRITYWLTPNRTAVLLTVFRKTRMREDAEVRRAKLAQKVCEAEHGPAHEEFVRTIEEGEVEQ</sequence>
<dbReference type="EMBL" id="JAGPNL010000001">
    <property type="protein sequence ID" value="MBQ0825488.1"/>
    <property type="molecule type" value="Genomic_DNA"/>
</dbReference>
<evidence type="ECO:0000313" key="2">
    <source>
        <dbReference type="Proteomes" id="UP000677875"/>
    </source>
</evidence>
<keyword evidence="2" id="KW-1185">Reference proteome</keyword>
<evidence type="ECO:0000313" key="1">
    <source>
        <dbReference type="EMBL" id="MBQ0825488.1"/>
    </source>
</evidence>
<proteinExistence type="predicted"/>